<dbReference type="Pfam" id="PF13513">
    <property type="entry name" value="HEAT_EZ"/>
    <property type="match status" value="1"/>
</dbReference>
<dbReference type="InterPro" id="IPR016024">
    <property type="entry name" value="ARM-type_fold"/>
</dbReference>
<comment type="caution">
    <text evidence="2">The sequence shown here is derived from an EMBL/GenBank/DDBJ whole genome shotgun (WGS) entry which is preliminary data.</text>
</comment>
<dbReference type="AlphaFoldDB" id="A0A4S3TIQ8"/>
<dbReference type="InterPro" id="IPR011989">
    <property type="entry name" value="ARM-like"/>
</dbReference>
<gene>
    <name evidence="2" type="ORF">D8Y22_18285</name>
</gene>
<evidence type="ECO:0008006" key="4">
    <source>
        <dbReference type="Google" id="ProtNLM"/>
    </source>
</evidence>
<reference evidence="2 3" key="1">
    <citation type="submission" date="2018-10" db="EMBL/GenBank/DDBJ databases">
        <title>Natronolimnobius sp. XQ-INN 246 isolated from Inner Mongolia Autonomous Region of China.</title>
        <authorList>
            <person name="Xue Q."/>
        </authorList>
    </citation>
    <scope>NUCLEOTIDE SEQUENCE [LARGE SCALE GENOMIC DNA]</scope>
    <source>
        <strain evidence="2 3">XQ-INN 246</strain>
    </source>
</reference>
<dbReference type="Proteomes" id="UP000318864">
    <property type="component" value="Unassembled WGS sequence"/>
</dbReference>
<protein>
    <recommendedName>
        <fullName evidence="4">HEAT repeat domain-containing protein</fullName>
    </recommendedName>
</protein>
<proteinExistence type="predicted"/>
<sequence length="261" mass="28341">MLLHSATKLEQMVELHVGDGEETIHATSWTKPRPSALPIDAPLTRDFTTAAGDTRRIQLPDISDVTVLEEATASDSDDASSGPDIDLPNKSALRGRAEQAEYLTTAQRVEFTIDVLKTAMQLSAYPALLLRKFARNIDASDISEDTSSPVTHASTYAAQHPEHLGRHVEDLARLTGVSNTDVRNRATWCLMTLAEEDPAAAIDAVPSLISALDTDETTREYATYTLARISDAYPEELLPGLSTLLDQLDTENATIGTSRPV</sequence>
<dbReference type="OrthoDB" id="197870at2157"/>
<accession>A0A4S3TIQ8</accession>
<dbReference type="EMBL" id="RBZW01000060">
    <property type="protein sequence ID" value="THE63430.1"/>
    <property type="molecule type" value="Genomic_DNA"/>
</dbReference>
<feature type="region of interest" description="Disordered" evidence="1">
    <location>
        <begin position="70"/>
        <end position="91"/>
    </location>
</feature>
<name>A0A4S3TIQ8_9EURY</name>
<evidence type="ECO:0000313" key="3">
    <source>
        <dbReference type="Proteomes" id="UP000318864"/>
    </source>
</evidence>
<evidence type="ECO:0000256" key="1">
    <source>
        <dbReference type="SAM" id="MobiDB-lite"/>
    </source>
</evidence>
<dbReference type="SUPFAM" id="SSF48371">
    <property type="entry name" value="ARM repeat"/>
    <property type="match status" value="1"/>
</dbReference>
<dbReference type="Gene3D" id="1.25.10.10">
    <property type="entry name" value="Leucine-rich Repeat Variant"/>
    <property type="match status" value="1"/>
</dbReference>
<organism evidence="2 3">
    <name type="scientific">Salinadaptatus halalkaliphilus</name>
    <dbReference type="NCBI Taxonomy" id="2419781"/>
    <lineage>
        <taxon>Archaea</taxon>
        <taxon>Methanobacteriati</taxon>
        <taxon>Methanobacteriota</taxon>
        <taxon>Stenosarchaea group</taxon>
        <taxon>Halobacteria</taxon>
        <taxon>Halobacteriales</taxon>
        <taxon>Natrialbaceae</taxon>
        <taxon>Salinadaptatus</taxon>
    </lineage>
</organism>
<keyword evidence="3" id="KW-1185">Reference proteome</keyword>
<evidence type="ECO:0000313" key="2">
    <source>
        <dbReference type="EMBL" id="THE63430.1"/>
    </source>
</evidence>